<dbReference type="InterPro" id="IPR036388">
    <property type="entry name" value="WH-like_DNA-bd_sf"/>
</dbReference>
<feature type="domain" description="HTH luxR-type" evidence="4">
    <location>
        <begin position="126"/>
        <end position="191"/>
    </location>
</feature>
<evidence type="ECO:0000256" key="1">
    <source>
        <dbReference type="ARBA" id="ARBA00023015"/>
    </source>
</evidence>
<dbReference type="Pfam" id="PF00196">
    <property type="entry name" value="GerE"/>
    <property type="match status" value="1"/>
</dbReference>
<dbReference type="InterPro" id="IPR016032">
    <property type="entry name" value="Sig_transdc_resp-reg_C-effctor"/>
</dbReference>
<dbReference type="PROSITE" id="PS50043">
    <property type="entry name" value="HTH_LUXR_2"/>
    <property type="match status" value="1"/>
</dbReference>
<sequence>MKDKSTTLNRIHQLPAGVMPGDKSTELFGCIQTRKVYILHNGTNKPFNDLPQNIKKQIVDQYLKDDVAQKDLAHLKTKEALEQFAFCIYGAADSTPDFSETGEFISDDNFMCSNNCHCLKWKTKNITVDGNILTMRQIQIVQLLATDLPDKIIAHELNITESTLNTHKAKLFEKFNVQSKNGLIRKAINQKIIQ</sequence>
<dbReference type="InterPro" id="IPR000792">
    <property type="entry name" value="Tscrpt_reg_LuxR_C"/>
</dbReference>
<evidence type="ECO:0000313" key="5">
    <source>
        <dbReference type="EMBL" id="PSG89115.1"/>
    </source>
</evidence>
<keyword evidence="3" id="KW-0804">Transcription</keyword>
<dbReference type="SMART" id="SM00421">
    <property type="entry name" value="HTH_LUXR"/>
    <property type="match status" value="1"/>
</dbReference>
<accession>A0A2T1NAH6</accession>
<dbReference type="Gene3D" id="1.10.10.10">
    <property type="entry name" value="Winged helix-like DNA-binding domain superfamily/Winged helix DNA-binding domain"/>
    <property type="match status" value="1"/>
</dbReference>
<dbReference type="CDD" id="cd06170">
    <property type="entry name" value="LuxR_C_like"/>
    <property type="match status" value="1"/>
</dbReference>
<organism evidence="5 6">
    <name type="scientific">Mesoflavibacter zeaxanthinifaciens subsp. sabulilitoris</name>
    <dbReference type="NCBI Taxonomy" id="1520893"/>
    <lineage>
        <taxon>Bacteria</taxon>
        <taxon>Pseudomonadati</taxon>
        <taxon>Bacteroidota</taxon>
        <taxon>Flavobacteriia</taxon>
        <taxon>Flavobacteriales</taxon>
        <taxon>Flavobacteriaceae</taxon>
        <taxon>Mesoflavibacter</taxon>
    </lineage>
</organism>
<dbReference type="Proteomes" id="UP000238430">
    <property type="component" value="Unassembled WGS sequence"/>
</dbReference>
<dbReference type="SUPFAM" id="SSF46894">
    <property type="entry name" value="C-terminal effector domain of the bipartite response regulators"/>
    <property type="match status" value="1"/>
</dbReference>
<dbReference type="PRINTS" id="PR00038">
    <property type="entry name" value="HTHLUXR"/>
</dbReference>
<evidence type="ECO:0000256" key="2">
    <source>
        <dbReference type="ARBA" id="ARBA00023125"/>
    </source>
</evidence>
<dbReference type="AlphaFoldDB" id="A0A2T1NAH6"/>
<dbReference type="GO" id="GO:0003677">
    <property type="term" value="F:DNA binding"/>
    <property type="evidence" value="ECO:0007669"/>
    <property type="project" value="UniProtKB-KW"/>
</dbReference>
<protein>
    <submittedName>
        <fullName evidence="5">DNA-binding response regulator</fullName>
    </submittedName>
</protein>
<proteinExistence type="predicted"/>
<dbReference type="OrthoDB" id="1346789at2"/>
<dbReference type="GO" id="GO:0006355">
    <property type="term" value="P:regulation of DNA-templated transcription"/>
    <property type="evidence" value="ECO:0007669"/>
    <property type="project" value="InterPro"/>
</dbReference>
<dbReference type="RefSeq" id="WP_106679082.1">
    <property type="nucleotide sequence ID" value="NZ_JACHWV010000003.1"/>
</dbReference>
<keyword evidence="6" id="KW-1185">Reference proteome</keyword>
<gene>
    <name evidence="5" type="ORF">C7H61_09155</name>
</gene>
<evidence type="ECO:0000256" key="3">
    <source>
        <dbReference type="ARBA" id="ARBA00023163"/>
    </source>
</evidence>
<comment type="caution">
    <text evidence="5">The sequence shown here is derived from an EMBL/GenBank/DDBJ whole genome shotgun (WGS) entry which is preliminary data.</text>
</comment>
<dbReference type="PANTHER" id="PTHR44688:SF16">
    <property type="entry name" value="DNA-BINDING TRANSCRIPTIONAL ACTIVATOR DEVR_DOSR"/>
    <property type="match status" value="1"/>
</dbReference>
<keyword evidence="1" id="KW-0805">Transcription regulation</keyword>
<name>A0A2T1NAH6_9FLAO</name>
<evidence type="ECO:0000259" key="4">
    <source>
        <dbReference type="PROSITE" id="PS50043"/>
    </source>
</evidence>
<reference evidence="5 6" key="1">
    <citation type="submission" date="2018-03" db="EMBL/GenBank/DDBJ databases">
        <title>Mesoflavibacter sp. HG37 and Mesoflavibacter sp. HG96 sp.nov., two marine bacteria isolated from seawater of Western Pacific Ocean.</title>
        <authorList>
            <person name="Cheng H."/>
            <person name="Wu Y.-H."/>
            <person name="Guo L.-L."/>
            <person name="Xu X.-W."/>
        </authorList>
    </citation>
    <scope>NUCLEOTIDE SEQUENCE [LARGE SCALE GENOMIC DNA]</scope>
    <source>
        <strain evidence="5 6">KCTC 42117</strain>
    </source>
</reference>
<dbReference type="PANTHER" id="PTHR44688">
    <property type="entry name" value="DNA-BINDING TRANSCRIPTIONAL ACTIVATOR DEVR_DOSR"/>
    <property type="match status" value="1"/>
</dbReference>
<keyword evidence="2 5" id="KW-0238">DNA-binding</keyword>
<dbReference type="EMBL" id="PXOT01000024">
    <property type="protein sequence ID" value="PSG89115.1"/>
    <property type="molecule type" value="Genomic_DNA"/>
</dbReference>
<evidence type="ECO:0000313" key="6">
    <source>
        <dbReference type="Proteomes" id="UP000238430"/>
    </source>
</evidence>